<sequence>MAKLMTMIAAAGMAAGIALTPGSASASQAASTDLKYYYECGTSICVKTYNNWGSYGLNSYGDHLYAGGWSGYVKVSSGKKIYFCDWQTIQLQLEPKVTELFVSRLKASWCQ</sequence>
<comment type="caution">
    <text evidence="2">The sequence shown here is derived from an EMBL/GenBank/DDBJ whole genome shotgun (WGS) entry which is preliminary data.</text>
</comment>
<feature type="signal peptide" evidence="1">
    <location>
        <begin position="1"/>
        <end position="26"/>
    </location>
</feature>
<keyword evidence="1" id="KW-0732">Signal</keyword>
<proteinExistence type="predicted"/>
<evidence type="ECO:0000313" key="2">
    <source>
        <dbReference type="EMBL" id="GGP94067.1"/>
    </source>
</evidence>
<name>A0ABQ2QTZ9_9ACTN</name>
<evidence type="ECO:0000313" key="3">
    <source>
        <dbReference type="Proteomes" id="UP000611554"/>
    </source>
</evidence>
<reference evidence="3" key="1">
    <citation type="journal article" date="2019" name="Int. J. Syst. Evol. Microbiol.">
        <title>The Global Catalogue of Microorganisms (GCM) 10K type strain sequencing project: providing services to taxonomists for standard genome sequencing and annotation.</title>
        <authorList>
            <consortium name="The Broad Institute Genomics Platform"/>
            <consortium name="The Broad Institute Genome Sequencing Center for Infectious Disease"/>
            <person name="Wu L."/>
            <person name="Ma J."/>
        </authorList>
    </citation>
    <scope>NUCLEOTIDE SEQUENCE [LARGE SCALE GENOMIC DNA]</scope>
    <source>
        <strain evidence="3">JCM 3115</strain>
    </source>
</reference>
<evidence type="ECO:0000256" key="1">
    <source>
        <dbReference type="SAM" id="SignalP"/>
    </source>
</evidence>
<feature type="chain" id="PRO_5046652236" evidence="1">
    <location>
        <begin position="27"/>
        <end position="111"/>
    </location>
</feature>
<accession>A0ABQ2QTZ9</accession>
<protein>
    <submittedName>
        <fullName evidence="2">Uncharacterized protein</fullName>
    </submittedName>
</protein>
<keyword evidence="3" id="KW-1185">Reference proteome</keyword>
<dbReference type="Proteomes" id="UP000611554">
    <property type="component" value="Unassembled WGS sequence"/>
</dbReference>
<dbReference type="EMBL" id="BMQJ01000005">
    <property type="protein sequence ID" value="GGP94067.1"/>
    <property type="molecule type" value="Genomic_DNA"/>
</dbReference>
<organism evidence="2 3">
    <name type="scientific">Streptosporangium pseudovulgare</name>
    <dbReference type="NCBI Taxonomy" id="35765"/>
    <lineage>
        <taxon>Bacteria</taxon>
        <taxon>Bacillati</taxon>
        <taxon>Actinomycetota</taxon>
        <taxon>Actinomycetes</taxon>
        <taxon>Streptosporangiales</taxon>
        <taxon>Streptosporangiaceae</taxon>
        <taxon>Streptosporangium</taxon>
    </lineage>
</organism>
<gene>
    <name evidence="2" type="ORF">GCM10010140_24770</name>
</gene>